<dbReference type="Gene3D" id="3.40.50.1220">
    <property type="entry name" value="TPP-binding domain"/>
    <property type="match status" value="1"/>
</dbReference>
<dbReference type="GO" id="GO:0009097">
    <property type="term" value="P:isoleucine biosynthetic process"/>
    <property type="evidence" value="ECO:0007669"/>
    <property type="project" value="UniProtKB-UniPathway"/>
</dbReference>
<dbReference type="EMBL" id="WQMS01000014">
    <property type="protein sequence ID" value="MVO78603.1"/>
    <property type="molecule type" value="Genomic_DNA"/>
</dbReference>
<evidence type="ECO:0000256" key="1">
    <source>
        <dbReference type="ARBA" id="ARBA00004974"/>
    </source>
</evidence>
<evidence type="ECO:0000259" key="16">
    <source>
        <dbReference type="Pfam" id="PF02775"/>
    </source>
</evidence>
<dbReference type="InterPro" id="IPR045229">
    <property type="entry name" value="TPP_enz"/>
</dbReference>
<dbReference type="PANTHER" id="PTHR18968:SF13">
    <property type="entry name" value="ACETOLACTATE SYNTHASE CATALYTIC SUBUNIT, MITOCHONDRIAL"/>
    <property type="match status" value="1"/>
</dbReference>
<evidence type="ECO:0000256" key="5">
    <source>
        <dbReference type="ARBA" id="ARBA00022605"/>
    </source>
</evidence>
<dbReference type="SUPFAM" id="SSF52518">
    <property type="entry name" value="Thiamin diphosphate-binding fold (THDP-binding)"/>
    <property type="match status" value="2"/>
</dbReference>
<dbReference type="NCBIfam" id="NF006581">
    <property type="entry name" value="PRK09107.1"/>
    <property type="match status" value="1"/>
</dbReference>
<keyword evidence="6" id="KW-0285">Flavoprotein</keyword>
<comment type="cofactor">
    <cofactor evidence="14">
        <name>thiamine diphosphate</name>
        <dbReference type="ChEBI" id="CHEBI:58937"/>
    </cofactor>
    <text evidence="14">Binds 1 thiamine pyrophosphate per subunit.</text>
</comment>
<dbReference type="InterPro" id="IPR029035">
    <property type="entry name" value="DHS-like_NAD/FAD-binding_dom"/>
</dbReference>
<dbReference type="InterPro" id="IPR012846">
    <property type="entry name" value="Acetolactate_synth_lsu"/>
</dbReference>
<evidence type="ECO:0000313" key="19">
    <source>
        <dbReference type="Proteomes" id="UP000441389"/>
    </source>
</evidence>
<dbReference type="InterPro" id="IPR039368">
    <property type="entry name" value="AHAS_TPP"/>
</dbReference>
<keyword evidence="9" id="KW-0274">FAD</keyword>
<evidence type="ECO:0000259" key="15">
    <source>
        <dbReference type="Pfam" id="PF00205"/>
    </source>
</evidence>
<feature type="domain" description="Thiamine pyrophosphate enzyme N-terminal TPP-binding" evidence="17">
    <location>
        <begin position="6"/>
        <end position="120"/>
    </location>
</feature>
<dbReference type="EC" id="2.2.1.6" evidence="4 14"/>
<evidence type="ECO:0000256" key="3">
    <source>
        <dbReference type="ARBA" id="ARBA00007812"/>
    </source>
</evidence>
<gene>
    <name evidence="18" type="ORF">GON01_11760</name>
</gene>
<evidence type="ECO:0000259" key="17">
    <source>
        <dbReference type="Pfam" id="PF02776"/>
    </source>
</evidence>
<dbReference type="RefSeq" id="WP_157027575.1">
    <property type="nucleotide sequence ID" value="NZ_WQMS01000014.1"/>
</dbReference>
<dbReference type="GO" id="GO:0000287">
    <property type="term" value="F:magnesium ion binding"/>
    <property type="evidence" value="ECO:0007669"/>
    <property type="project" value="UniProtKB-UniRule"/>
</dbReference>
<dbReference type="FunFam" id="3.40.50.970:FF:000016">
    <property type="entry name" value="Acetolactate synthase"/>
    <property type="match status" value="1"/>
</dbReference>
<dbReference type="GO" id="GO:0003984">
    <property type="term" value="F:acetolactate synthase activity"/>
    <property type="evidence" value="ECO:0007669"/>
    <property type="project" value="UniProtKB-EC"/>
</dbReference>
<dbReference type="GO" id="GO:0050660">
    <property type="term" value="F:flavin adenine dinucleotide binding"/>
    <property type="evidence" value="ECO:0007669"/>
    <property type="project" value="InterPro"/>
</dbReference>
<dbReference type="InterPro" id="IPR012001">
    <property type="entry name" value="Thiamin_PyroP_enz_TPP-bd_dom"/>
</dbReference>
<dbReference type="UniPathway" id="UPA00049">
    <property type="reaction ID" value="UER00059"/>
</dbReference>
<accession>A0A6I4J3C9</accession>
<comment type="similarity">
    <text evidence="3 14">Belongs to the TPP enzyme family.</text>
</comment>
<evidence type="ECO:0000256" key="2">
    <source>
        <dbReference type="ARBA" id="ARBA00005025"/>
    </source>
</evidence>
<comment type="catalytic activity">
    <reaction evidence="13 14">
        <text>2 pyruvate + H(+) = (2S)-2-acetolactate + CO2</text>
        <dbReference type="Rhea" id="RHEA:25249"/>
        <dbReference type="ChEBI" id="CHEBI:15361"/>
        <dbReference type="ChEBI" id="CHEBI:15378"/>
        <dbReference type="ChEBI" id="CHEBI:16526"/>
        <dbReference type="ChEBI" id="CHEBI:58476"/>
        <dbReference type="EC" id="2.2.1.6"/>
    </reaction>
</comment>
<evidence type="ECO:0000256" key="9">
    <source>
        <dbReference type="ARBA" id="ARBA00022827"/>
    </source>
</evidence>
<evidence type="ECO:0000256" key="14">
    <source>
        <dbReference type="RuleBase" id="RU003591"/>
    </source>
</evidence>
<dbReference type="Proteomes" id="UP000441389">
    <property type="component" value="Unassembled WGS sequence"/>
</dbReference>
<comment type="pathway">
    <text evidence="2 14">Amino-acid biosynthesis; L-valine biosynthesis; L-valine from pyruvate: step 1/4.</text>
</comment>
<dbReference type="Pfam" id="PF00205">
    <property type="entry name" value="TPP_enzyme_M"/>
    <property type="match status" value="1"/>
</dbReference>
<evidence type="ECO:0000256" key="10">
    <source>
        <dbReference type="ARBA" id="ARBA00022842"/>
    </source>
</evidence>
<dbReference type="SUPFAM" id="SSF52467">
    <property type="entry name" value="DHS-like NAD/FAD-binding domain"/>
    <property type="match status" value="1"/>
</dbReference>
<dbReference type="CDD" id="cd02015">
    <property type="entry name" value="TPP_AHAS"/>
    <property type="match status" value="1"/>
</dbReference>
<keyword evidence="19" id="KW-1185">Reference proteome</keyword>
<evidence type="ECO:0000256" key="12">
    <source>
        <dbReference type="ARBA" id="ARBA00023304"/>
    </source>
</evidence>
<feature type="domain" description="Thiamine pyrophosphate enzyme central" evidence="15">
    <location>
        <begin position="195"/>
        <end position="331"/>
    </location>
</feature>
<evidence type="ECO:0000256" key="11">
    <source>
        <dbReference type="ARBA" id="ARBA00023052"/>
    </source>
</evidence>
<dbReference type="FunFam" id="3.40.50.1220:FF:000008">
    <property type="entry name" value="Acetolactate synthase"/>
    <property type="match status" value="1"/>
</dbReference>
<organism evidence="18 19">
    <name type="scientific">Sphingomonas horti</name>
    <dbReference type="NCBI Taxonomy" id="2682842"/>
    <lineage>
        <taxon>Bacteria</taxon>
        <taxon>Pseudomonadati</taxon>
        <taxon>Pseudomonadota</taxon>
        <taxon>Alphaproteobacteria</taxon>
        <taxon>Sphingomonadales</taxon>
        <taxon>Sphingomonadaceae</taxon>
        <taxon>Sphingomonas</taxon>
    </lineage>
</organism>
<sequence>MPQELSGADILVQALCDLGVDHVFGYPGGAVLPIYDALFRQNRIKHILVRHEQAATHAAEGYARSTGKPGVVLVTSGPGATNAVTGITDALLDSIPMVVITGQVATHLIGTDAFQEADTIGITRHCTKHNYLVKDPAQLGAVVHEAFHIATSGRPGPVVIDIPKDVQVATAAYRAPGTIRHKTYRPQVKPEQGLVEAAVEMLAAAERPILYTGGGVINSGPCASMLLHELARATGAPVTSTLMGLGAFPASSGQWLGMLGMHGTYEANMAMHDADLMVCLGARFDDRVTGRLDAFSPRSKKIHVDIDRSSINKTVRVDLGIVGDVGRTLEDMVRIWKARGHQKNDLSAWWRRIAEWRAKDCLDFPEDGGEIMPQRAIRALYEASKARKPIVTTEVGQHQMWAAQHFGFERPNRWLTSGGLGTMGYGLPAAIGAQIGNPRALVIDIAGEASIQMNIQELATATQYRLPVKVFILNNEYMGMVRQWQDLTYDGRHAESYSAALPDFVRLAEAYGWTGLRIERPDELDGGIATMLDTPGPVLVDCRVAKLANCLPMIPSGAAHTEMILQADQVSGTMADEAKALV</sequence>
<keyword evidence="7 14" id="KW-0808">Transferase</keyword>
<reference evidence="18 19" key="1">
    <citation type="submission" date="2019-12" db="EMBL/GenBank/DDBJ databases">
        <authorList>
            <person name="Huq M.A."/>
        </authorList>
    </citation>
    <scope>NUCLEOTIDE SEQUENCE [LARGE SCALE GENOMIC DNA]</scope>
    <source>
        <strain evidence="18 19">MAH-20</strain>
    </source>
</reference>
<comment type="caution">
    <text evidence="18">The sequence shown here is derived from an EMBL/GenBank/DDBJ whole genome shotgun (WGS) entry which is preliminary data.</text>
</comment>
<evidence type="ECO:0000256" key="13">
    <source>
        <dbReference type="ARBA" id="ARBA00048670"/>
    </source>
</evidence>
<keyword evidence="8 14" id="KW-0479">Metal-binding</keyword>
<dbReference type="GO" id="GO:0030976">
    <property type="term" value="F:thiamine pyrophosphate binding"/>
    <property type="evidence" value="ECO:0007669"/>
    <property type="project" value="UniProtKB-UniRule"/>
</dbReference>
<dbReference type="NCBIfam" id="TIGR00118">
    <property type="entry name" value="acolac_lg"/>
    <property type="match status" value="1"/>
</dbReference>
<evidence type="ECO:0000256" key="8">
    <source>
        <dbReference type="ARBA" id="ARBA00022723"/>
    </source>
</evidence>
<dbReference type="UniPathway" id="UPA00047">
    <property type="reaction ID" value="UER00055"/>
</dbReference>
<evidence type="ECO:0000256" key="7">
    <source>
        <dbReference type="ARBA" id="ARBA00022679"/>
    </source>
</evidence>
<keyword evidence="10 14" id="KW-0460">Magnesium</keyword>
<name>A0A6I4J3C9_9SPHN</name>
<dbReference type="Gene3D" id="3.40.50.970">
    <property type="match status" value="2"/>
</dbReference>
<dbReference type="InterPro" id="IPR012000">
    <property type="entry name" value="Thiamin_PyroP_enz_cen_dom"/>
</dbReference>
<dbReference type="GO" id="GO:0005948">
    <property type="term" value="C:acetolactate synthase complex"/>
    <property type="evidence" value="ECO:0007669"/>
    <property type="project" value="TreeGrafter"/>
</dbReference>
<dbReference type="InterPro" id="IPR029061">
    <property type="entry name" value="THDP-binding"/>
</dbReference>
<evidence type="ECO:0000256" key="4">
    <source>
        <dbReference type="ARBA" id="ARBA00013145"/>
    </source>
</evidence>
<keyword evidence="5 14" id="KW-0028">Amino-acid biosynthesis</keyword>
<keyword evidence="12 14" id="KW-0100">Branched-chain amino acid biosynthesis</keyword>
<comment type="pathway">
    <text evidence="1 14">Amino-acid biosynthesis; L-isoleucine biosynthesis; L-isoleucine from 2-oxobutanoate: step 1/4.</text>
</comment>
<evidence type="ECO:0000313" key="18">
    <source>
        <dbReference type="EMBL" id="MVO78603.1"/>
    </source>
</evidence>
<keyword evidence="11 14" id="KW-0786">Thiamine pyrophosphate</keyword>
<dbReference type="InterPro" id="IPR011766">
    <property type="entry name" value="TPP_enzyme_TPP-bd"/>
</dbReference>
<dbReference type="GO" id="GO:0009099">
    <property type="term" value="P:L-valine biosynthetic process"/>
    <property type="evidence" value="ECO:0007669"/>
    <property type="project" value="UniProtKB-UniPathway"/>
</dbReference>
<feature type="domain" description="Thiamine pyrophosphate enzyme TPP-binding" evidence="16">
    <location>
        <begin position="395"/>
        <end position="542"/>
    </location>
</feature>
<dbReference type="PANTHER" id="PTHR18968">
    <property type="entry name" value="THIAMINE PYROPHOSPHATE ENZYMES"/>
    <property type="match status" value="1"/>
</dbReference>
<dbReference type="Pfam" id="PF02776">
    <property type="entry name" value="TPP_enzyme_N"/>
    <property type="match status" value="1"/>
</dbReference>
<dbReference type="FunFam" id="3.40.50.970:FF:000007">
    <property type="entry name" value="Acetolactate synthase"/>
    <property type="match status" value="1"/>
</dbReference>
<protein>
    <recommendedName>
        <fullName evidence="4 14">Acetolactate synthase</fullName>
        <ecNumber evidence="4 14">2.2.1.6</ecNumber>
    </recommendedName>
</protein>
<comment type="cofactor">
    <cofactor evidence="14">
        <name>Mg(2+)</name>
        <dbReference type="ChEBI" id="CHEBI:18420"/>
    </cofactor>
    <text evidence="14">Binds 1 Mg(2+) ion per subunit.</text>
</comment>
<proteinExistence type="inferred from homology"/>
<evidence type="ECO:0000256" key="6">
    <source>
        <dbReference type="ARBA" id="ARBA00022630"/>
    </source>
</evidence>
<dbReference type="AlphaFoldDB" id="A0A6I4J3C9"/>
<dbReference type="Pfam" id="PF02775">
    <property type="entry name" value="TPP_enzyme_C"/>
    <property type="match status" value="1"/>
</dbReference>
<dbReference type="CDD" id="cd07035">
    <property type="entry name" value="TPP_PYR_POX_like"/>
    <property type="match status" value="1"/>
</dbReference>